<dbReference type="Proteomes" id="UP000263268">
    <property type="component" value="Unassembled WGS sequence"/>
</dbReference>
<protein>
    <recommendedName>
        <fullName evidence="3">GIY-YIG domain-containing protein</fullName>
    </recommendedName>
</protein>
<dbReference type="EMBL" id="DPRK01000046">
    <property type="protein sequence ID" value="HCY80607.1"/>
    <property type="molecule type" value="Genomic_DNA"/>
</dbReference>
<evidence type="ECO:0000313" key="2">
    <source>
        <dbReference type="Proteomes" id="UP000263268"/>
    </source>
</evidence>
<dbReference type="AlphaFoldDB" id="A0A3D6BPM9"/>
<proteinExistence type="predicted"/>
<evidence type="ECO:0008006" key="3">
    <source>
        <dbReference type="Google" id="ProtNLM"/>
    </source>
</evidence>
<evidence type="ECO:0000313" key="1">
    <source>
        <dbReference type="EMBL" id="HCY80607.1"/>
    </source>
</evidence>
<comment type="caution">
    <text evidence="1">The sequence shown here is derived from an EMBL/GenBank/DDBJ whole genome shotgun (WGS) entry which is preliminary data.</text>
</comment>
<accession>A0A3D6BPM9</accession>
<sequence>MKMQTFDFSLSQETRTIEAQSTFGPGCYVLYQNKAIARLGAIDAKGILYIGKGDNIFHRVNSLKRSVLDNCRNNPQPLLRGHQTLSKKIFRIQKFIAVELLRINILIPNNMDDARHLESYLLESYVSKYGELPPLNGQYGSFSLADSIRYLEFSGIDIREIDFI</sequence>
<gene>
    <name evidence="1" type="ORF">DHV22_02870</name>
</gene>
<reference evidence="1 2" key="1">
    <citation type="journal article" date="2018" name="Nat. Biotechnol.">
        <title>A standardized bacterial taxonomy based on genome phylogeny substantially revises the tree of life.</title>
        <authorList>
            <person name="Parks D.H."/>
            <person name="Chuvochina M."/>
            <person name="Waite D.W."/>
            <person name="Rinke C."/>
            <person name="Skarshewski A."/>
            <person name="Chaumeil P.A."/>
            <person name="Hugenholtz P."/>
        </authorList>
    </citation>
    <scope>NUCLEOTIDE SEQUENCE [LARGE SCALE GENOMIC DNA]</scope>
    <source>
        <strain evidence="1">UBA10227</strain>
    </source>
</reference>
<organism evidence="1 2">
    <name type="scientific">Xanthomarina gelatinilytica</name>
    <dbReference type="NCBI Taxonomy" id="1137281"/>
    <lineage>
        <taxon>Bacteria</taxon>
        <taxon>Pseudomonadati</taxon>
        <taxon>Bacteroidota</taxon>
        <taxon>Flavobacteriia</taxon>
        <taxon>Flavobacteriales</taxon>
        <taxon>Flavobacteriaceae</taxon>
        <taxon>Xanthomarina</taxon>
    </lineage>
</organism>
<name>A0A3D6BPM9_9FLAO</name>